<evidence type="ECO:0000313" key="7">
    <source>
        <dbReference type="EMBL" id="GMS98858.1"/>
    </source>
</evidence>
<gene>
    <name evidence="7" type="ORF">PENTCL1PPCAC_21033</name>
</gene>
<dbReference type="EMBL" id="BTSX01000005">
    <property type="protein sequence ID" value="GMS98858.1"/>
    <property type="molecule type" value="Genomic_DNA"/>
</dbReference>
<dbReference type="GO" id="GO:0004888">
    <property type="term" value="F:transmembrane signaling receptor activity"/>
    <property type="evidence" value="ECO:0007669"/>
    <property type="project" value="InterPro"/>
</dbReference>
<evidence type="ECO:0000256" key="5">
    <source>
        <dbReference type="ARBA" id="ARBA00023136"/>
    </source>
</evidence>
<dbReference type="GO" id="GO:0007606">
    <property type="term" value="P:sensory perception of chemical stimulus"/>
    <property type="evidence" value="ECO:0007669"/>
    <property type="project" value="UniProtKB-UniRule"/>
</dbReference>
<evidence type="ECO:0000256" key="3">
    <source>
        <dbReference type="ARBA" id="ARBA00022692"/>
    </source>
</evidence>
<organism evidence="7 8">
    <name type="scientific">Pristionchus entomophagus</name>
    <dbReference type="NCBI Taxonomy" id="358040"/>
    <lineage>
        <taxon>Eukaryota</taxon>
        <taxon>Metazoa</taxon>
        <taxon>Ecdysozoa</taxon>
        <taxon>Nematoda</taxon>
        <taxon>Chromadorea</taxon>
        <taxon>Rhabditida</taxon>
        <taxon>Rhabditina</taxon>
        <taxon>Diplogasteromorpha</taxon>
        <taxon>Diplogasteroidea</taxon>
        <taxon>Neodiplogasteridae</taxon>
        <taxon>Pristionchus</taxon>
    </lineage>
</organism>
<comment type="caution">
    <text evidence="6">Lacks conserved residue(s) required for the propagation of feature annotation.</text>
</comment>
<feature type="transmembrane region" description="Helical" evidence="6">
    <location>
        <begin position="249"/>
        <end position="272"/>
    </location>
</feature>
<keyword evidence="5 6" id="KW-0472">Membrane</keyword>
<feature type="transmembrane region" description="Helical" evidence="6">
    <location>
        <begin position="75"/>
        <end position="95"/>
    </location>
</feature>
<sequence>SLSTVVPLIIYSIYTPILFLIYLIQVIIVVVNKRKPQFRSSYFNLFIIEAITGLATTAVTLFSHKLLVFPEVNSFYANIASSAVTTGLYFSSYYFPACAEYTNIFIALNRLSALAFYDKYERIWRLLVWLCLPVIFGFPLISYYHLIDVSASFKTLDNGTNWFFDYDHTVRPWIIQRSNRVQSFYLFLICSVISLVLNLSTIIVLRCMSMEKVSSIEIRLFLLGFSSFACGLPMTIQQRMFTVESTVPLIIYTIYVPIIFVIYLAQAIIVLVNKRKAQFRSSYFTLFLIEAFAGLGTTTVTTITHKLILFPEVNSFYADFPSNAFTTGLYFSSYYFPACEEYTNIFIALNRLSALAFYDKYERMWSLLGWLCLPIIFGFPFISYYHLVDVKTGFFTLTNGTTWYIDYDHSVRPWRSNRVSSFYLYLVCSITSLTLNLATIVVLRCMSMEKVSSIEIRLFALGFSSFACGLPMTIQQVFSHFGKSDIDISAMGYRLPWLYDLKALTPGILSLIFSTAIRNQLKRGLTVQRTTIISALN</sequence>
<evidence type="ECO:0000256" key="4">
    <source>
        <dbReference type="ARBA" id="ARBA00022989"/>
    </source>
</evidence>
<feature type="transmembrane region" description="Helical" evidence="6">
    <location>
        <begin position="367"/>
        <end position="387"/>
    </location>
</feature>
<evidence type="ECO:0000256" key="6">
    <source>
        <dbReference type="RuleBase" id="RU280813"/>
    </source>
</evidence>
<proteinExistence type="inferred from homology"/>
<feature type="transmembrane region" description="Helical" evidence="6">
    <location>
        <begin position="6"/>
        <end position="31"/>
    </location>
</feature>
<feature type="transmembrane region" description="Helical" evidence="6">
    <location>
        <begin position="43"/>
        <end position="63"/>
    </location>
</feature>
<keyword evidence="8" id="KW-1185">Reference proteome</keyword>
<keyword evidence="3 6" id="KW-0812">Transmembrane</keyword>
<evidence type="ECO:0000256" key="2">
    <source>
        <dbReference type="ARBA" id="ARBA00005692"/>
    </source>
</evidence>
<feature type="non-terminal residue" evidence="7">
    <location>
        <position position="1"/>
    </location>
</feature>
<comment type="similarity">
    <text evidence="2 6">Belongs to the nematode receptor-like protein srg family.</text>
</comment>
<dbReference type="GO" id="GO:0016020">
    <property type="term" value="C:membrane"/>
    <property type="evidence" value="ECO:0007669"/>
    <property type="project" value="UniProtKB-SubCell"/>
</dbReference>
<feature type="transmembrane region" description="Helical" evidence="6">
    <location>
        <begin position="184"/>
        <end position="208"/>
    </location>
</feature>
<feature type="transmembrane region" description="Helical" evidence="6">
    <location>
        <begin position="498"/>
        <end position="517"/>
    </location>
</feature>
<dbReference type="InterPro" id="IPR000609">
    <property type="entry name" value="7TM_GPCR_serpentine_rcpt_Srg"/>
</dbReference>
<feature type="transmembrane region" description="Helical" evidence="6">
    <location>
        <begin position="126"/>
        <end position="146"/>
    </location>
</feature>
<dbReference type="AlphaFoldDB" id="A0AAV5TXA8"/>
<dbReference type="Gene3D" id="1.20.1070.10">
    <property type="entry name" value="Rhodopsin 7-helix transmembrane proteins"/>
    <property type="match status" value="1"/>
</dbReference>
<accession>A0AAV5TXA8</accession>
<name>A0AAV5TXA8_9BILA</name>
<dbReference type="PANTHER" id="PTHR31552">
    <property type="entry name" value="SERPENTINE RECEPTOR CLASS GAMMA"/>
    <property type="match status" value="1"/>
</dbReference>
<comment type="caution">
    <text evidence="7">The sequence shown here is derived from an EMBL/GenBank/DDBJ whole genome shotgun (WGS) entry which is preliminary data.</text>
</comment>
<feature type="transmembrane region" description="Helical" evidence="6">
    <location>
        <begin position="422"/>
        <end position="446"/>
    </location>
</feature>
<feature type="transmembrane region" description="Helical" evidence="6">
    <location>
        <begin position="220"/>
        <end position="237"/>
    </location>
</feature>
<dbReference type="Pfam" id="PF02118">
    <property type="entry name" value="Srg"/>
    <property type="match status" value="2"/>
</dbReference>
<evidence type="ECO:0000313" key="8">
    <source>
        <dbReference type="Proteomes" id="UP001432027"/>
    </source>
</evidence>
<reference evidence="7" key="1">
    <citation type="submission" date="2023-10" db="EMBL/GenBank/DDBJ databases">
        <title>Genome assembly of Pristionchus species.</title>
        <authorList>
            <person name="Yoshida K."/>
            <person name="Sommer R.J."/>
        </authorList>
    </citation>
    <scope>NUCLEOTIDE SEQUENCE</scope>
    <source>
        <strain evidence="7">RS0144</strain>
    </source>
</reference>
<keyword evidence="4 6" id="KW-1133">Transmembrane helix</keyword>
<protein>
    <recommendedName>
        <fullName evidence="6">Serpentine receptor class gamma</fullName>
    </recommendedName>
</protein>
<evidence type="ECO:0000256" key="1">
    <source>
        <dbReference type="ARBA" id="ARBA00004141"/>
    </source>
</evidence>
<dbReference type="PANTHER" id="PTHR31552:SF8">
    <property type="entry name" value="SERPENTINE RECEPTOR CLASS GAMMA"/>
    <property type="match status" value="1"/>
</dbReference>
<feature type="transmembrane region" description="Helical" evidence="6">
    <location>
        <begin position="458"/>
        <end position="478"/>
    </location>
</feature>
<comment type="subcellular location">
    <subcellularLocation>
        <location evidence="1">Membrane</location>
        <topology evidence="1">Multi-pass membrane protein</topology>
    </subcellularLocation>
</comment>
<dbReference type="Proteomes" id="UP001432027">
    <property type="component" value="Unassembled WGS sequence"/>
</dbReference>
<feature type="non-terminal residue" evidence="7">
    <location>
        <position position="537"/>
    </location>
</feature>